<sequence length="150" mass="17205">MSQRINGYAVAPEAYRIKAALEDYFKTTALEPSLIHLIKVRVSQINHCAYCLHMHREEALKDGDTEKRLLLLDAWRESGMFSPRERAALCWAESLTHIADSHANDADYEAMRAEFNEKDAVDLTFAIAQINGWNRIAVPLRQVHPQDKLR</sequence>
<protein>
    <submittedName>
        <fullName evidence="2">Carboxymuconolactone decarboxylase family protein</fullName>
    </submittedName>
</protein>
<evidence type="ECO:0000259" key="1">
    <source>
        <dbReference type="Pfam" id="PF02627"/>
    </source>
</evidence>
<dbReference type="InterPro" id="IPR003779">
    <property type="entry name" value="CMD-like"/>
</dbReference>
<dbReference type="Proteomes" id="UP001214854">
    <property type="component" value="Unassembled WGS sequence"/>
</dbReference>
<evidence type="ECO:0000313" key="2">
    <source>
        <dbReference type="EMBL" id="MDC7683847.1"/>
    </source>
</evidence>
<evidence type="ECO:0000313" key="3">
    <source>
        <dbReference type="Proteomes" id="UP001214854"/>
    </source>
</evidence>
<dbReference type="Gene3D" id="1.20.1290.10">
    <property type="entry name" value="AhpD-like"/>
    <property type="match status" value="1"/>
</dbReference>
<comment type="caution">
    <text evidence="2">The sequence shown here is derived from an EMBL/GenBank/DDBJ whole genome shotgun (WGS) entry which is preliminary data.</text>
</comment>
<dbReference type="RefSeq" id="WP_272748307.1">
    <property type="nucleotide sequence ID" value="NZ_JAQQKX010000008.1"/>
</dbReference>
<dbReference type="Pfam" id="PF02627">
    <property type="entry name" value="CMD"/>
    <property type="match status" value="1"/>
</dbReference>
<dbReference type="NCBIfam" id="TIGR00778">
    <property type="entry name" value="ahpD_dom"/>
    <property type="match status" value="1"/>
</dbReference>
<dbReference type="PANTHER" id="PTHR34846:SF10">
    <property type="entry name" value="CYTOPLASMIC PROTEIN"/>
    <property type="match status" value="1"/>
</dbReference>
<organism evidence="2 3">
    <name type="scientific">Asticcacaulis aquaticus</name>
    <dbReference type="NCBI Taxonomy" id="2984212"/>
    <lineage>
        <taxon>Bacteria</taxon>
        <taxon>Pseudomonadati</taxon>
        <taxon>Pseudomonadota</taxon>
        <taxon>Alphaproteobacteria</taxon>
        <taxon>Caulobacterales</taxon>
        <taxon>Caulobacteraceae</taxon>
        <taxon>Asticcacaulis</taxon>
    </lineage>
</organism>
<gene>
    <name evidence="2" type="ORF">PQU92_11200</name>
</gene>
<dbReference type="InterPro" id="IPR004675">
    <property type="entry name" value="AhpD_core"/>
</dbReference>
<proteinExistence type="predicted"/>
<name>A0ABT5HUU1_9CAUL</name>
<dbReference type="InterPro" id="IPR029032">
    <property type="entry name" value="AhpD-like"/>
</dbReference>
<accession>A0ABT5HUU1</accession>
<dbReference type="EMBL" id="JAQQKX010000008">
    <property type="protein sequence ID" value="MDC7683847.1"/>
    <property type="molecule type" value="Genomic_DNA"/>
</dbReference>
<keyword evidence="3" id="KW-1185">Reference proteome</keyword>
<feature type="domain" description="Carboxymuconolactone decarboxylase-like" evidence="1">
    <location>
        <begin position="25"/>
        <end position="93"/>
    </location>
</feature>
<dbReference type="PANTHER" id="PTHR34846">
    <property type="entry name" value="4-CARBOXYMUCONOLACTONE DECARBOXYLASE FAMILY PROTEIN (AFU_ORTHOLOGUE AFUA_6G11590)"/>
    <property type="match status" value="1"/>
</dbReference>
<reference evidence="2 3" key="1">
    <citation type="submission" date="2023-01" db="EMBL/GenBank/DDBJ databases">
        <title>Novel species of the genus Asticcacaulis isolated from rivers.</title>
        <authorList>
            <person name="Lu H."/>
        </authorList>
    </citation>
    <scope>NUCLEOTIDE SEQUENCE [LARGE SCALE GENOMIC DNA]</scope>
    <source>
        <strain evidence="2 3">BYS171W</strain>
    </source>
</reference>
<dbReference type="SUPFAM" id="SSF69118">
    <property type="entry name" value="AhpD-like"/>
    <property type="match status" value="1"/>
</dbReference>